<name>A0A9X1WQU0_9BACL</name>
<evidence type="ECO:0000256" key="2">
    <source>
        <dbReference type="ARBA" id="ARBA00023125"/>
    </source>
</evidence>
<protein>
    <submittedName>
        <fullName evidence="6">AraC family transcriptional regulator</fullName>
    </submittedName>
</protein>
<dbReference type="PANTHER" id="PTHR43280:SF10">
    <property type="entry name" value="REGULATORY PROTEIN POCR"/>
    <property type="match status" value="1"/>
</dbReference>
<keyword evidence="4" id="KW-1133">Transmembrane helix</keyword>
<dbReference type="PANTHER" id="PTHR43280">
    <property type="entry name" value="ARAC-FAMILY TRANSCRIPTIONAL REGULATOR"/>
    <property type="match status" value="1"/>
</dbReference>
<dbReference type="SMART" id="SM00342">
    <property type="entry name" value="HTH_ARAC"/>
    <property type="match status" value="1"/>
</dbReference>
<dbReference type="GO" id="GO:0043565">
    <property type="term" value="F:sequence-specific DNA binding"/>
    <property type="evidence" value="ECO:0007669"/>
    <property type="project" value="InterPro"/>
</dbReference>
<feature type="transmembrane region" description="Helical" evidence="4">
    <location>
        <begin position="26"/>
        <end position="47"/>
    </location>
</feature>
<keyword evidence="2" id="KW-0238">DNA-binding</keyword>
<proteinExistence type="predicted"/>
<evidence type="ECO:0000259" key="5">
    <source>
        <dbReference type="PROSITE" id="PS01124"/>
    </source>
</evidence>
<dbReference type="InterPro" id="IPR018062">
    <property type="entry name" value="HTH_AraC-typ_CS"/>
</dbReference>
<dbReference type="InterPro" id="IPR009057">
    <property type="entry name" value="Homeodomain-like_sf"/>
</dbReference>
<dbReference type="InterPro" id="IPR020449">
    <property type="entry name" value="Tscrpt_reg_AraC-type_HTH"/>
</dbReference>
<dbReference type="PROSITE" id="PS01124">
    <property type="entry name" value="HTH_ARAC_FAMILY_2"/>
    <property type="match status" value="1"/>
</dbReference>
<keyword evidence="3" id="KW-0804">Transcription</keyword>
<evidence type="ECO:0000256" key="4">
    <source>
        <dbReference type="SAM" id="Phobius"/>
    </source>
</evidence>
<dbReference type="Gene3D" id="1.10.10.60">
    <property type="entry name" value="Homeodomain-like"/>
    <property type="match status" value="2"/>
</dbReference>
<feature type="transmembrane region" description="Helical" evidence="4">
    <location>
        <begin position="299"/>
        <end position="316"/>
    </location>
</feature>
<keyword evidence="4" id="KW-0812">Transmembrane</keyword>
<dbReference type="Proteomes" id="UP001139347">
    <property type="component" value="Unassembled WGS sequence"/>
</dbReference>
<evidence type="ECO:0000256" key="3">
    <source>
        <dbReference type="ARBA" id="ARBA00023163"/>
    </source>
</evidence>
<keyword evidence="1" id="KW-0805">Transcription regulation</keyword>
<evidence type="ECO:0000256" key="1">
    <source>
        <dbReference type="ARBA" id="ARBA00023015"/>
    </source>
</evidence>
<organism evidence="6 7">
    <name type="scientific">Paenibacillus mangrovi</name>
    <dbReference type="NCBI Taxonomy" id="2931978"/>
    <lineage>
        <taxon>Bacteria</taxon>
        <taxon>Bacillati</taxon>
        <taxon>Bacillota</taxon>
        <taxon>Bacilli</taxon>
        <taxon>Bacillales</taxon>
        <taxon>Paenibacillaceae</taxon>
        <taxon>Paenibacillus</taxon>
    </lineage>
</organism>
<accession>A0A9X1WQU0</accession>
<dbReference type="InterPro" id="IPR018060">
    <property type="entry name" value="HTH_AraC"/>
</dbReference>
<sequence>MLRYPKLQQLRSFVEHNRFIPRQTHIRIFLGLCLLFTLVSVPFIFLLTSQFSKYAMKQIDKVNQAELAHSRDNAEFIFNKMIAYGLNMYADKDIQAWMSSGMETGEAEVEALSAGTRYMTTEPFLENAYLINMRTEHVIDLKYGISSFKPFKDQDILALTKQPRSAYQRYFIHRINGLQMLALMIPTVPSGQPSYGYLVLFLDNALLKQYLLKDNGNAGFNSFILDDKGEVMLGSSESKELYAELAAKSVHDSGKLTQIYEGDSWSIQYARIEPQGWSLYQMAKMEGIRSDFQSFQAKMMAFIACMVALLLAILFWNSRRTYMPFSQLANQLEMKFGLLLNNKKNDYGPTEEYKVIRYGIEMLEDRMVQLNSSMREHRDVIKTEYLRQWVLQGKLITPVEQYLREQTKLFQYEGLYVSVIRINGYSAFKEKYSFASRKLIKYAMGNIAEEIMNRRGYAESIDLGSDHLVLLVAGNPLSSEHITALLEEVKEQIYHWTQVRITLSVSERKGISDDIRAIYQHIHELTMLKFVSGEDKIYMEGDFENYMRSVQPLADDNLVEELITKVRLGKPEEVIAGLNEIFVHMQSMHYSQSRFQLSLMLYTLFKSFNKLPSIESIEGIENILESFDTLFGVRGWLEKELLGIIDELSLRKGSSRKDEIVTEIVDYVKNHLHDPMLTIEEIAEHLSLSTRHVRQLFKDVLDLTLSDYILQARITKVKELLVSTHWTVTDIGERAGFQTKSHFFTIFKKATGMTPSQYRDMG</sequence>
<comment type="caution">
    <text evidence="6">The sequence shown here is derived from an EMBL/GenBank/DDBJ whole genome shotgun (WGS) entry which is preliminary data.</text>
</comment>
<dbReference type="PRINTS" id="PR00032">
    <property type="entry name" value="HTHARAC"/>
</dbReference>
<reference evidence="6" key="1">
    <citation type="submission" date="2022-04" db="EMBL/GenBank/DDBJ databases">
        <title>Paenibacillus mangrovi sp. nov., a novel endophytic bacterium isolated from bark of Kandelia candel.</title>
        <authorList>
            <person name="Tuo L."/>
        </authorList>
    </citation>
    <scope>NUCLEOTIDE SEQUENCE</scope>
    <source>
        <strain evidence="6">KQZ6P-2</strain>
    </source>
</reference>
<gene>
    <name evidence="6" type="ORF">MUG84_18335</name>
</gene>
<dbReference type="RefSeq" id="WP_244727404.1">
    <property type="nucleotide sequence ID" value="NZ_JALIRP010000007.1"/>
</dbReference>
<dbReference type="SUPFAM" id="SSF46689">
    <property type="entry name" value="Homeodomain-like"/>
    <property type="match status" value="2"/>
</dbReference>
<keyword evidence="4" id="KW-0472">Membrane</keyword>
<dbReference type="GO" id="GO:0003700">
    <property type="term" value="F:DNA-binding transcription factor activity"/>
    <property type="evidence" value="ECO:0007669"/>
    <property type="project" value="InterPro"/>
</dbReference>
<dbReference type="PROSITE" id="PS00041">
    <property type="entry name" value="HTH_ARAC_FAMILY_1"/>
    <property type="match status" value="1"/>
</dbReference>
<evidence type="ECO:0000313" key="6">
    <source>
        <dbReference type="EMBL" id="MCJ8013687.1"/>
    </source>
</evidence>
<dbReference type="Pfam" id="PF12833">
    <property type="entry name" value="HTH_18"/>
    <property type="match status" value="1"/>
</dbReference>
<keyword evidence="7" id="KW-1185">Reference proteome</keyword>
<feature type="domain" description="HTH araC/xylS-type" evidence="5">
    <location>
        <begin position="662"/>
        <end position="761"/>
    </location>
</feature>
<dbReference type="EMBL" id="JALIRP010000007">
    <property type="protein sequence ID" value="MCJ8013687.1"/>
    <property type="molecule type" value="Genomic_DNA"/>
</dbReference>
<evidence type="ECO:0000313" key="7">
    <source>
        <dbReference type="Proteomes" id="UP001139347"/>
    </source>
</evidence>
<dbReference type="AlphaFoldDB" id="A0A9X1WQU0"/>